<feature type="compositionally biased region" description="Polar residues" evidence="2">
    <location>
        <begin position="175"/>
        <end position="190"/>
    </location>
</feature>
<dbReference type="OrthoDB" id="411211at2759"/>
<dbReference type="Pfam" id="PF03676">
    <property type="entry name" value="PHAF1"/>
    <property type="match status" value="2"/>
</dbReference>
<evidence type="ECO:0000256" key="1">
    <source>
        <dbReference type="ARBA" id="ARBA00024339"/>
    </source>
</evidence>
<dbReference type="InterPro" id="IPR005373">
    <property type="entry name" value="PHAF1"/>
</dbReference>
<protein>
    <submittedName>
        <fullName evidence="3">Uncharacterized protein</fullName>
    </submittedName>
</protein>
<keyword evidence="4" id="KW-1185">Reference proteome</keyword>
<dbReference type="InterPro" id="IPR039156">
    <property type="entry name" value="PHAF1/BROMI"/>
</dbReference>
<feature type="non-terminal residue" evidence="3">
    <location>
        <position position="1"/>
    </location>
</feature>
<comment type="caution">
    <text evidence="3">The sequence shown here is derived from an EMBL/GenBank/DDBJ whole genome shotgun (WGS) entry which is preliminary data.</text>
</comment>
<feature type="compositionally biased region" description="Low complexity" evidence="2">
    <location>
        <begin position="197"/>
        <end position="208"/>
    </location>
</feature>
<organism evidence="3 4">
    <name type="scientific">Dispira parvispora</name>
    <dbReference type="NCBI Taxonomy" id="1520584"/>
    <lineage>
        <taxon>Eukaryota</taxon>
        <taxon>Fungi</taxon>
        <taxon>Fungi incertae sedis</taxon>
        <taxon>Zoopagomycota</taxon>
        <taxon>Kickxellomycotina</taxon>
        <taxon>Dimargaritomycetes</taxon>
        <taxon>Dimargaritales</taxon>
        <taxon>Dimargaritaceae</taxon>
        <taxon>Dispira</taxon>
    </lineage>
</organism>
<sequence length="343" mass="37817">SSKTVATALLINQVFGPTHPGTFNTTTGVFTLSYPGISFEFYIPERHRTLFSKPEDRLPLEFPDGTTPQCTCIYIYPTGTDWRQARSPSLGAYAGVYCGLTGQPRATFLNLLKVRLGQEAVATFTDYKRAPTGEPTVRTRQVVIRFHQTTAQDLIADLGQPSTVFYKTGGDSHPTATCSSSSGAPPNATTLHAREQPSSPTPGSAAPTEANGSTLRDYFYNYYEYGLDVLIDGQTHRCRKLVLHTNVPGHYDFGRYTKCPFVIFQGETMGPLDDNTEQGSGLDACVRWDAVREFFDQEANEPLVFNRGSSEQNPFGSTLYYGYPGVIFEVMKNGCIPTVTLYP</sequence>
<dbReference type="AlphaFoldDB" id="A0A9W8AIH1"/>
<dbReference type="EMBL" id="JANBPY010002382">
    <property type="protein sequence ID" value="KAJ1955235.1"/>
    <property type="molecule type" value="Genomic_DNA"/>
</dbReference>
<dbReference type="PANTHER" id="PTHR13465">
    <property type="entry name" value="UPF0183 PROTEIN"/>
    <property type="match status" value="1"/>
</dbReference>
<comment type="similarity">
    <text evidence="1">Belongs to the PHAF1 family.</text>
</comment>
<proteinExistence type="inferred from homology"/>
<accession>A0A9W8AIH1</accession>
<evidence type="ECO:0000313" key="4">
    <source>
        <dbReference type="Proteomes" id="UP001150925"/>
    </source>
</evidence>
<dbReference type="Proteomes" id="UP001150925">
    <property type="component" value="Unassembled WGS sequence"/>
</dbReference>
<dbReference type="PANTHER" id="PTHR13465:SF2">
    <property type="entry name" value="PHAGOSOME ASSEMBLY FACTOR 1"/>
    <property type="match status" value="1"/>
</dbReference>
<name>A0A9W8AIH1_9FUNG</name>
<reference evidence="3" key="1">
    <citation type="submission" date="2022-07" db="EMBL/GenBank/DDBJ databases">
        <title>Phylogenomic reconstructions and comparative analyses of Kickxellomycotina fungi.</title>
        <authorList>
            <person name="Reynolds N.K."/>
            <person name="Stajich J.E."/>
            <person name="Barry K."/>
            <person name="Grigoriev I.V."/>
            <person name="Crous P."/>
            <person name="Smith M.E."/>
        </authorList>
    </citation>
    <scope>NUCLEOTIDE SEQUENCE</scope>
    <source>
        <strain evidence="3">RSA 1196</strain>
    </source>
</reference>
<evidence type="ECO:0000256" key="2">
    <source>
        <dbReference type="SAM" id="MobiDB-lite"/>
    </source>
</evidence>
<gene>
    <name evidence="3" type="ORF">IWQ62_005574</name>
</gene>
<feature type="region of interest" description="Disordered" evidence="2">
    <location>
        <begin position="175"/>
        <end position="210"/>
    </location>
</feature>
<evidence type="ECO:0000313" key="3">
    <source>
        <dbReference type="EMBL" id="KAJ1955235.1"/>
    </source>
</evidence>